<dbReference type="GO" id="GO:0008270">
    <property type="term" value="F:zinc ion binding"/>
    <property type="evidence" value="ECO:0007669"/>
    <property type="project" value="UniProtKB-KW"/>
</dbReference>
<dbReference type="RefSeq" id="XP_008179931.1">
    <property type="nucleotide sequence ID" value="XM_008181709.1"/>
</dbReference>
<sequence length="424" mass="49415">MAGIISPNTFMTDIVDTFYAAWVRIMGPVPHNILCSWHVDKAWRQNLKKIKGLQSTEKQNKVYKSLKVLQSITDEIEFKQVLDELVYQLLNDADTKEFGDYFNIYYVNKVKQWAYCYRKNLGVNCNMHLESMHKTIKYHYLNGCKVQRLDKCIMVLRRFTRDKKVERMVKLTKGKSTSRINEIKKRHNRSVSLNLNINFDNNKWNVESENNKHTFYSITKCLDDICCPLICSECKICIHSYQCTCPDYQIKSIICKHIHVIAMEKTSTNTSIVELTPETDYQTSNIGKEMEVHIKSIQRSESSQNTSILHARFKDKAINLSNLIQGVNNPEHLKVAMQKLDALTAFINVASNENEVIPYKTDQKEPANKKITQQKSFFSTKNKRFKATNTITRPTSDEIRDLNDTLLHKKCVVLKEQDNEHSYF</sequence>
<protein>
    <recommendedName>
        <fullName evidence="2">SWIM-type domain-containing protein</fullName>
    </recommendedName>
</protein>
<evidence type="ECO:0000313" key="3">
    <source>
        <dbReference type="EnsemblMetazoa" id="XP_008179931.1"/>
    </source>
</evidence>
<dbReference type="InterPro" id="IPR007527">
    <property type="entry name" value="Znf_SWIM"/>
</dbReference>
<dbReference type="AlphaFoldDB" id="A0A8R1X3N1"/>
<dbReference type="KEGG" id="api:103308410"/>
<feature type="domain" description="SWIM-type" evidence="2">
    <location>
        <begin position="234"/>
        <end position="266"/>
    </location>
</feature>
<keyword evidence="1" id="KW-0862">Zinc</keyword>
<reference evidence="4" key="1">
    <citation type="submission" date="2010-06" db="EMBL/GenBank/DDBJ databases">
        <authorList>
            <person name="Jiang H."/>
            <person name="Abraham K."/>
            <person name="Ali S."/>
            <person name="Alsbrooks S.L."/>
            <person name="Anim B.N."/>
            <person name="Anosike U.S."/>
            <person name="Attaway T."/>
            <person name="Bandaranaike D.P."/>
            <person name="Battles P.K."/>
            <person name="Bell S.N."/>
            <person name="Bell A.V."/>
            <person name="Beltran B."/>
            <person name="Bickham C."/>
            <person name="Bustamante Y."/>
            <person name="Caleb T."/>
            <person name="Canada A."/>
            <person name="Cardenas V."/>
            <person name="Carter K."/>
            <person name="Chacko J."/>
            <person name="Chandrabose M.N."/>
            <person name="Chavez D."/>
            <person name="Chavez A."/>
            <person name="Chen L."/>
            <person name="Chu H.-S."/>
            <person name="Claassen K.J."/>
            <person name="Cockrell R."/>
            <person name="Collins M."/>
            <person name="Cooper J.A."/>
            <person name="Cree A."/>
            <person name="Curry S.M."/>
            <person name="Da Y."/>
            <person name="Dao M.D."/>
            <person name="Das B."/>
            <person name="Davila M.-L."/>
            <person name="Davy-Carroll L."/>
            <person name="Denson S."/>
            <person name="Dinh H."/>
            <person name="Ebong V.E."/>
            <person name="Edwards J.R."/>
            <person name="Egan A."/>
            <person name="El-Daye J."/>
            <person name="Escobedo L."/>
            <person name="Fernandez S."/>
            <person name="Fernando P.R."/>
            <person name="Flagg N."/>
            <person name="Forbes L.D."/>
            <person name="Fowler R.G."/>
            <person name="Fu Q."/>
            <person name="Gabisi R.A."/>
            <person name="Ganer J."/>
            <person name="Garbino Pronczuk A."/>
            <person name="Garcia R.M."/>
            <person name="Garner T."/>
            <person name="Garrett T.E."/>
            <person name="Gonzalez D.A."/>
            <person name="Hamid H."/>
            <person name="Hawkins E.S."/>
            <person name="Hirani K."/>
            <person name="Hogues M.E."/>
            <person name="Hollins B."/>
            <person name="Hsiao C.-H."/>
            <person name="Jabil R."/>
            <person name="James M.L."/>
            <person name="Jhangiani S.N."/>
            <person name="Johnson B."/>
            <person name="Johnson Q."/>
            <person name="Joshi V."/>
            <person name="Kalu J.B."/>
            <person name="Kam C."/>
            <person name="Kashfia A."/>
            <person name="Keebler J."/>
            <person name="Kisamo H."/>
            <person name="Kovar C.L."/>
            <person name="Lago L.A."/>
            <person name="Lai C.-Y."/>
            <person name="Laidlaw J."/>
            <person name="Lara F."/>
            <person name="Le T.-K."/>
            <person name="Lee S.L."/>
            <person name="Legall F.H."/>
            <person name="Lemon S.J."/>
            <person name="Lewis L.R."/>
            <person name="Li B."/>
            <person name="Liu Y."/>
            <person name="Liu Y.-S."/>
            <person name="Lopez J."/>
            <person name="Lozado R.J."/>
            <person name="Lu J."/>
            <person name="Madu R.C."/>
            <person name="Maheshwari M."/>
            <person name="Maheshwari R."/>
            <person name="Malloy K."/>
            <person name="Martinez E."/>
            <person name="Mathew T."/>
            <person name="Mercado I.C."/>
            <person name="Mercado C."/>
            <person name="Meyer B."/>
            <person name="Montgomery K."/>
            <person name="Morgan M.B."/>
            <person name="Munidasa M."/>
            <person name="Nazareth L.V."/>
            <person name="Nelson J."/>
            <person name="Ng B.M."/>
            <person name="Nguyen N.B."/>
            <person name="Nguyen P.Q."/>
            <person name="Nguyen T."/>
            <person name="Obregon M."/>
            <person name="Okwuonu G.O."/>
            <person name="Onwere C.G."/>
            <person name="Orozco G."/>
            <person name="Parra A."/>
            <person name="Patel S."/>
            <person name="Patil S."/>
            <person name="Perez A."/>
            <person name="Perez Y."/>
            <person name="Pham C."/>
            <person name="Primus E.L."/>
            <person name="Pu L.-L."/>
            <person name="Puazo M."/>
            <person name="Qin X."/>
            <person name="Quiroz J.B."/>
            <person name="Reese J."/>
            <person name="Richards S."/>
            <person name="Rives C.M."/>
            <person name="Robberts R."/>
            <person name="Ruiz S.J."/>
            <person name="Ruiz M.J."/>
            <person name="Santibanez J."/>
            <person name="Schneider B.W."/>
            <person name="Sisson I."/>
            <person name="Smith M."/>
            <person name="Sodergren E."/>
            <person name="Song X.-Z."/>
            <person name="Song B.B."/>
            <person name="Summersgill H."/>
            <person name="Thelus R."/>
            <person name="Thornton R.D."/>
            <person name="Trejos Z.Y."/>
            <person name="Usmani K."/>
            <person name="Vattathil S."/>
            <person name="Villasana D."/>
            <person name="Walker D.L."/>
            <person name="Wang S."/>
            <person name="Wang K."/>
            <person name="White C.S."/>
            <person name="Williams A.C."/>
            <person name="Williamson J."/>
            <person name="Wilson K."/>
            <person name="Woghiren I.O."/>
            <person name="Woodworth J.R."/>
            <person name="Worley K.C."/>
            <person name="Wright R.A."/>
            <person name="Wu W."/>
            <person name="Young L."/>
            <person name="Zhang L."/>
            <person name="Zhang J."/>
            <person name="Zhu Y."/>
            <person name="Muzny D.M."/>
            <person name="Weinstock G."/>
            <person name="Gibbs R.A."/>
        </authorList>
    </citation>
    <scope>NUCLEOTIDE SEQUENCE [LARGE SCALE GENOMIC DNA]</scope>
    <source>
        <strain evidence="4">LSR1</strain>
    </source>
</reference>
<accession>A0A8R1X3N1</accession>
<dbReference type="PROSITE" id="PS50966">
    <property type="entry name" value="ZF_SWIM"/>
    <property type="match status" value="1"/>
</dbReference>
<reference evidence="3" key="2">
    <citation type="submission" date="2022-06" db="UniProtKB">
        <authorList>
            <consortium name="EnsemblMetazoa"/>
        </authorList>
    </citation>
    <scope>IDENTIFICATION</scope>
</reference>
<evidence type="ECO:0000259" key="2">
    <source>
        <dbReference type="PROSITE" id="PS50966"/>
    </source>
</evidence>
<organism evidence="3 4">
    <name type="scientific">Acyrthosiphon pisum</name>
    <name type="common">Pea aphid</name>
    <dbReference type="NCBI Taxonomy" id="7029"/>
    <lineage>
        <taxon>Eukaryota</taxon>
        <taxon>Metazoa</taxon>
        <taxon>Ecdysozoa</taxon>
        <taxon>Arthropoda</taxon>
        <taxon>Hexapoda</taxon>
        <taxon>Insecta</taxon>
        <taxon>Pterygota</taxon>
        <taxon>Neoptera</taxon>
        <taxon>Paraneoptera</taxon>
        <taxon>Hemiptera</taxon>
        <taxon>Sternorrhyncha</taxon>
        <taxon>Aphidomorpha</taxon>
        <taxon>Aphidoidea</taxon>
        <taxon>Aphididae</taxon>
        <taxon>Macrosiphini</taxon>
        <taxon>Acyrthosiphon</taxon>
    </lineage>
</organism>
<keyword evidence="1" id="KW-0863">Zinc-finger</keyword>
<name>A0A8R1X3N1_ACYPI</name>
<dbReference type="OrthoDB" id="6624899at2759"/>
<dbReference type="Pfam" id="PF04434">
    <property type="entry name" value="SWIM"/>
    <property type="match status" value="1"/>
</dbReference>
<keyword evidence="1" id="KW-0479">Metal-binding</keyword>
<proteinExistence type="predicted"/>
<keyword evidence="4" id="KW-1185">Reference proteome</keyword>
<dbReference type="GeneID" id="103308410"/>
<evidence type="ECO:0000256" key="1">
    <source>
        <dbReference type="PROSITE-ProRule" id="PRU00325"/>
    </source>
</evidence>
<dbReference type="EnsemblMetazoa" id="XM_008181709.1">
    <property type="protein sequence ID" value="XP_008179931.1"/>
    <property type="gene ID" value="LOC103308410"/>
</dbReference>
<evidence type="ECO:0000313" key="4">
    <source>
        <dbReference type="Proteomes" id="UP000007819"/>
    </source>
</evidence>
<dbReference type="Proteomes" id="UP000007819">
    <property type="component" value="Chromosome X"/>
</dbReference>